<gene>
    <name evidence="3" type="ORF">SAMN05446927_0032</name>
</gene>
<feature type="domain" description="Filamentous haemagglutinin FhaB/tRNA nuclease CdiA-like TPS" evidence="2">
    <location>
        <begin position="40"/>
        <end position="151"/>
    </location>
</feature>
<dbReference type="SMART" id="SM00912">
    <property type="entry name" value="Haemagg_act"/>
    <property type="match status" value="1"/>
</dbReference>
<dbReference type="RefSeq" id="WP_062643677.1">
    <property type="nucleotide sequence ID" value="NZ_FCOG02000220.1"/>
</dbReference>
<dbReference type="InterPro" id="IPR008638">
    <property type="entry name" value="FhaB/CdiA-like_TPS"/>
</dbReference>
<dbReference type="Gene3D" id="2.160.20.110">
    <property type="match status" value="1"/>
</dbReference>
<dbReference type="SUPFAM" id="SSF51126">
    <property type="entry name" value="Pectin lyase-like"/>
    <property type="match status" value="1"/>
</dbReference>
<evidence type="ECO:0000313" key="3">
    <source>
        <dbReference type="EMBL" id="SOE45598.1"/>
    </source>
</evidence>
<organism evidence="3 4">
    <name type="scientific">Caballeronia arationis</name>
    <dbReference type="NCBI Taxonomy" id="1777142"/>
    <lineage>
        <taxon>Bacteria</taxon>
        <taxon>Pseudomonadati</taxon>
        <taxon>Pseudomonadota</taxon>
        <taxon>Betaproteobacteria</taxon>
        <taxon>Burkholderiales</taxon>
        <taxon>Burkholderiaceae</taxon>
        <taxon>Caballeronia</taxon>
    </lineage>
</organism>
<dbReference type="InterPro" id="IPR012334">
    <property type="entry name" value="Pectin_lyas_fold"/>
</dbReference>
<feature type="signal peptide" evidence="1">
    <location>
        <begin position="1"/>
        <end position="39"/>
    </location>
</feature>
<reference evidence="3 4" key="1">
    <citation type="submission" date="2017-09" db="EMBL/GenBank/DDBJ databases">
        <authorList>
            <person name="Varghese N."/>
            <person name="Submissions S."/>
        </authorList>
    </citation>
    <scope>NUCLEOTIDE SEQUENCE [LARGE SCALE GENOMIC DNA]</scope>
    <source>
        <strain evidence="3 4">OK806</strain>
    </source>
</reference>
<protein>
    <submittedName>
        <fullName evidence="3">Filamentous hemagglutinin family N-terminal domain-containing protein</fullName>
    </submittedName>
</protein>
<dbReference type="EMBL" id="OCSU01000001">
    <property type="protein sequence ID" value="SOE45598.1"/>
    <property type="molecule type" value="Genomic_DNA"/>
</dbReference>
<evidence type="ECO:0000313" key="4">
    <source>
        <dbReference type="Proteomes" id="UP000219522"/>
    </source>
</evidence>
<evidence type="ECO:0000259" key="2">
    <source>
        <dbReference type="SMART" id="SM00912"/>
    </source>
</evidence>
<dbReference type="Pfam" id="PF05860">
    <property type="entry name" value="TPS"/>
    <property type="match status" value="1"/>
</dbReference>
<name>A0A7Z7N0G9_9BURK</name>
<accession>A0A7Z7N0G9</accession>
<dbReference type="PANTHER" id="PTHR12338">
    <property type="entry name" value="AUTOTRANSPORTER"/>
    <property type="match status" value="1"/>
</dbReference>
<keyword evidence="4" id="KW-1185">Reference proteome</keyword>
<comment type="caution">
    <text evidence="3">The sequence shown here is derived from an EMBL/GenBank/DDBJ whole genome shotgun (WGS) entry which is preliminary data.</text>
</comment>
<dbReference type="OrthoDB" id="218680at2"/>
<sequence>MHSIQAQVPTVALRKRPYRYRIALTPIAAVVACSSGALAAGPLPQGGHFTAGQGSIATQAGSVRVSQTSSRGVIDWNSFSIGNGNSVVINNGTGATLNRVTGSSLSAIDGALSATGSAYLINPQGVVIGSSGVVSTGGRFVASGLAVDSAAFMAGGDLTLKGGGNGVVVNLGKISSSGGDVFLIARDRVDNQGQISAPKGTAELAAGTQVLLHDSASGPQVFVQTGSHGSTSNTGTIDAAQVSLQAADGNVFALAGRNSQLRATGTATRDGHVWLVADRGAVSAQGNIVTSNANGGVGTLDVNGTGLQFDTVNIHASQWNITTPAYSAGPLSVAVLARTLSGGTSISVNTTATSGDINVLSTLRWTGNASLTLNARRSVTIGPLATVGNTGAGNLTLRADSQGNNNGASVTNRGTIDWSRGTGVIAALVDSNGTYTGGTVKLNNAWVPAPFSGLRSQLTAYRLVNTVADLQNVSNNLAGTYALGKDIDFSGSSAAFSGVGGATNAAFTGQFDGMGHAIRNVNLQVAADSQTYLALFGVIGTRGVVRNLGVENAYANGWYSGPVAILAGLNQGLISYSHSSGTSSQSWDGSGSAGLVARNDGTIQRSSSTASVFGMDAVGGLAVINNGLIVQSFAAGNIGGGSRSYAGGLVATNNGTITQSYSTASASVVSAGGIAGSNSGTISESFSTSPFNLNSFPPDGGGIALNNSGTIGNNVFWNAQTTTAPQGVINGTPVPDKNGFTTAQMSVASNYGPTWDFGSTGTWVMPAGGTHPMLRWQTRP</sequence>
<dbReference type="Proteomes" id="UP000219522">
    <property type="component" value="Unassembled WGS sequence"/>
</dbReference>
<dbReference type="InterPro" id="IPR011050">
    <property type="entry name" value="Pectin_lyase_fold/virulence"/>
</dbReference>
<dbReference type="InterPro" id="IPR050909">
    <property type="entry name" value="Bact_Autotransporter_VF"/>
</dbReference>
<dbReference type="PANTHER" id="PTHR12338:SF5">
    <property type="entry name" value="ANTIGEN 43-RELATED"/>
    <property type="match status" value="1"/>
</dbReference>
<proteinExistence type="predicted"/>
<dbReference type="NCBIfam" id="TIGR01901">
    <property type="entry name" value="adhes_NPXG"/>
    <property type="match status" value="1"/>
</dbReference>
<feature type="chain" id="PRO_5031352227" evidence="1">
    <location>
        <begin position="40"/>
        <end position="780"/>
    </location>
</feature>
<dbReference type="Gene3D" id="2.160.20.10">
    <property type="entry name" value="Single-stranded right-handed beta-helix, Pectin lyase-like"/>
    <property type="match status" value="1"/>
</dbReference>
<evidence type="ECO:0000256" key="1">
    <source>
        <dbReference type="SAM" id="SignalP"/>
    </source>
</evidence>
<dbReference type="AlphaFoldDB" id="A0A7Z7N0G9"/>
<keyword evidence="1" id="KW-0732">Signal</keyword>